<organism evidence="1 2">
    <name type="scientific">Palleniella muris</name>
    <dbReference type="NCBI Taxonomy" id="3038145"/>
    <lineage>
        <taxon>Bacteria</taxon>
        <taxon>Pseudomonadati</taxon>
        <taxon>Bacteroidota</taxon>
        <taxon>Bacteroidia</taxon>
        <taxon>Bacteroidales</taxon>
        <taxon>Prevotellaceae</taxon>
        <taxon>Palleniella</taxon>
    </lineage>
</organism>
<dbReference type="Proteomes" id="UP000308886">
    <property type="component" value="Unassembled WGS sequence"/>
</dbReference>
<reference evidence="1" key="1">
    <citation type="submission" date="2019-04" db="EMBL/GenBank/DDBJ databases">
        <title>Microbes associate with the intestines of laboratory mice.</title>
        <authorList>
            <person name="Navarre W."/>
            <person name="Wong E."/>
            <person name="Huang K."/>
            <person name="Tropini C."/>
            <person name="Ng K."/>
            <person name="Yu B."/>
        </authorList>
    </citation>
    <scope>NUCLEOTIDE SEQUENCE</scope>
    <source>
        <strain evidence="1">NM73_A23</strain>
    </source>
</reference>
<gene>
    <name evidence="1" type="ORF">E5358_07295</name>
</gene>
<accession>A0AC61QQM2</accession>
<comment type="caution">
    <text evidence="1">The sequence shown here is derived from an EMBL/GenBank/DDBJ whole genome shotgun (WGS) entry which is preliminary data.</text>
</comment>
<dbReference type="EMBL" id="SRZC01000010">
    <property type="protein sequence ID" value="TGX82343.1"/>
    <property type="molecule type" value="Genomic_DNA"/>
</dbReference>
<sequence>MKILIYNWTPQGENGGGVAVYVNNILAHIEQHPDEFPWQIIFLSSGYYYDSSGSAYIRQLSPYHGFNSYTIVNSPAFAPHGGPAAMYKRMNRDKSLLHLIGQFIEEQGGFDVIHFQSFEGLAPNVLSLKECYPQTRFVHSLHDYGFYCSNVKLWNTEGYNCFRSERHPCGQCMSFTLNTAFYQMVSYRRRQQAGSKATIIDRLYNRLYNKYVNILPAPIKRLRQNQLFCELQQYRKQLIQNINCYIDVELAVSQRVGEIATHFGIDSKKIQVSYIGTKVADHPLPPRSIGDETGEPFVLLYMGYINVVKGAYLLLDALETLPASEAHNISLRFASKVDKLSDRQRIEALREKYASVEIIDGYTHDDFPRIFQGVHLGIVPPVWEDNLPQVTIETIAHGVPALTSCYGGAHELNNHPMFMFKDEDELVQRIITIKNTPKLLKEYWEYTQPLTTMAFHMMQLGRVYKGF</sequence>
<proteinExistence type="predicted"/>
<name>A0AC61QQM2_9BACT</name>
<keyword evidence="2" id="KW-1185">Reference proteome</keyword>
<evidence type="ECO:0000313" key="2">
    <source>
        <dbReference type="Proteomes" id="UP000308886"/>
    </source>
</evidence>
<protein>
    <submittedName>
        <fullName evidence="1">Glycosyltransferase</fullName>
    </submittedName>
</protein>
<evidence type="ECO:0000313" key="1">
    <source>
        <dbReference type="EMBL" id="TGX82343.1"/>
    </source>
</evidence>